<organism evidence="1 2">
    <name type="scientific">Littorina saxatilis</name>
    <dbReference type="NCBI Taxonomy" id="31220"/>
    <lineage>
        <taxon>Eukaryota</taxon>
        <taxon>Metazoa</taxon>
        <taxon>Spiralia</taxon>
        <taxon>Lophotrochozoa</taxon>
        <taxon>Mollusca</taxon>
        <taxon>Gastropoda</taxon>
        <taxon>Caenogastropoda</taxon>
        <taxon>Littorinimorpha</taxon>
        <taxon>Littorinoidea</taxon>
        <taxon>Littorinidae</taxon>
        <taxon>Littorina</taxon>
    </lineage>
</organism>
<comment type="caution">
    <text evidence="1">The sequence shown here is derived from an EMBL/GenBank/DDBJ whole genome shotgun (WGS) entry which is preliminary data.</text>
</comment>
<evidence type="ECO:0000313" key="1">
    <source>
        <dbReference type="EMBL" id="KAK7102847.1"/>
    </source>
</evidence>
<protein>
    <submittedName>
        <fullName evidence="1">Uncharacterized protein</fullName>
    </submittedName>
</protein>
<evidence type="ECO:0000313" key="2">
    <source>
        <dbReference type="Proteomes" id="UP001374579"/>
    </source>
</evidence>
<accession>A0AAN9BC90</accession>
<sequence>MATNEMHLRKGYLEDCGNARAPSQDGCFRQLRYTFRRLIKIGLLPATAAERRSSKVCQEGLPTPFPGSRC</sequence>
<dbReference type="EMBL" id="JBAMIC010000010">
    <property type="protein sequence ID" value="KAK7102847.1"/>
    <property type="molecule type" value="Genomic_DNA"/>
</dbReference>
<dbReference type="Proteomes" id="UP001374579">
    <property type="component" value="Unassembled WGS sequence"/>
</dbReference>
<reference evidence="1 2" key="1">
    <citation type="submission" date="2024-02" db="EMBL/GenBank/DDBJ databases">
        <title>Chromosome-scale genome assembly of the rough periwinkle Littorina saxatilis.</title>
        <authorList>
            <person name="De Jode A."/>
            <person name="Faria R."/>
            <person name="Formenti G."/>
            <person name="Sims Y."/>
            <person name="Smith T.P."/>
            <person name="Tracey A."/>
            <person name="Wood J.M.D."/>
            <person name="Zagrodzka Z.B."/>
            <person name="Johannesson K."/>
            <person name="Butlin R.K."/>
            <person name="Leder E.H."/>
        </authorList>
    </citation>
    <scope>NUCLEOTIDE SEQUENCE [LARGE SCALE GENOMIC DNA]</scope>
    <source>
        <strain evidence="1">Snail1</strain>
        <tissue evidence="1">Muscle</tissue>
    </source>
</reference>
<proteinExistence type="predicted"/>
<name>A0AAN9BC90_9CAEN</name>
<keyword evidence="2" id="KW-1185">Reference proteome</keyword>
<gene>
    <name evidence="1" type="ORF">V1264_021012</name>
</gene>
<dbReference type="AlphaFoldDB" id="A0AAN9BC90"/>